<feature type="region of interest" description="Disordered" evidence="1">
    <location>
        <begin position="216"/>
        <end position="281"/>
    </location>
</feature>
<reference evidence="3" key="1">
    <citation type="journal article" date="2023" name="Mol. Phylogenet. Evol.">
        <title>Genome-scale phylogeny and comparative genomics of the fungal order Sordariales.</title>
        <authorList>
            <person name="Hensen N."/>
            <person name="Bonometti L."/>
            <person name="Westerberg I."/>
            <person name="Brannstrom I.O."/>
            <person name="Guillou S."/>
            <person name="Cros-Aarteil S."/>
            <person name="Calhoun S."/>
            <person name="Haridas S."/>
            <person name="Kuo A."/>
            <person name="Mondo S."/>
            <person name="Pangilinan J."/>
            <person name="Riley R."/>
            <person name="LaButti K."/>
            <person name="Andreopoulos B."/>
            <person name="Lipzen A."/>
            <person name="Chen C."/>
            <person name="Yan M."/>
            <person name="Daum C."/>
            <person name="Ng V."/>
            <person name="Clum A."/>
            <person name="Steindorff A."/>
            <person name="Ohm R.A."/>
            <person name="Martin F."/>
            <person name="Silar P."/>
            <person name="Natvig D.O."/>
            <person name="Lalanne C."/>
            <person name="Gautier V."/>
            <person name="Ament-Velasquez S.L."/>
            <person name="Kruys A."/>
            <person name="Hutchinson M.I."/>
            <person name="Powell A.J."/>
            <person name="Barry K."/>
            <person name="Miller A.N."/>
            <person name="Grigoriev I.V."/>
            <person name="Debuchy R."/>
            <person name="Gladieux P."/>
            <person name="Hiltunen Thoren M."/>
            <person name="Johannesson H."/>
        </authorList>
    </citation>
    <scope>NUCLEOTIDE SEQUENCE</scope>
    <source>
        <strain evidence="3">FGSC 1904</strain>
    </source>
</reference>
<protein>
    <recommendedName>
        <fullName evidence="2">DUF6604 domain-containing protein</fullName>
    </recommendedName>
</protein>
<feature type="region of interest" description="Disordered" evidence="1">
    <location>
        <begin position="58"/>
        <end position="83"/>
    </location>
</feature>
<gene>
    <name evidence="3" type="ORF">B0T20DRAFT_111254</name>
</gene>
<reference evidence="3" key="2">
    <citation type="submission" date="2023-07" db="EMBL/GenBank/DDBJ databases">
        <authorList>
            <consortium name="Lawrence Berkeley National Laboratory"/>
            <person name="Haridas S."/>
            <person name="Hensen N."/>
            <person name="Bonometti L."/>
            <person name="Westerberg I."/>
            <person name="Brannstrom I.O."/>
            <person name="Guillou S."/>
            <person name="Cros-Aarteil S."/>
            <person name="Calhoun S."/>
            <person name="Kuo A."/>
            <person name="Mondo S."/>
            <person name="Pangilinan J."/>
            <person name="Riley R."/>
            <person name="LaButti K."/>
            <person name="Andreopoulos B."/>
            <person name="Lipzen A."/>
            <person name="Chen C."/>
            <person name="Yanf M."/>
            <person name="Daum C."/>
            <person name="Ng V."/>
            <person name="Clum A."/>
            <person name="Steindorff A."/>
            <person name="Ohm R."/>
            <person name="Martin F."/>
            <person name="Silar P."/>
            <person name="Natvig D."/>
            <person name="Lalanne C."/>
            <person name="Gautier V."/>
            <person name="Ament-velasquez S.L."/>
            <person name="Kruys A."/>
            <person name="Hutchinson M.I."/>
            <person name="Powell A.J."/>
            <person name="Barry K."/>
            <person name="Miller A.N."/>
            <person name="Grigoriev I.V."/>
            <person name="Debuchy R."/>
            <person name="Gladieux P."/>
            <person name="Thoren M.H."/>
            <person name="Johannesson H."/>
        </authorList>
    </citation>
    <scope>NUCLEOTIDE SEQUENCE</scope>
    <source>
        <strain evidence="3">FGSC 1904</strain>
    </source>
</reference>
<feature type="compositionally biased region" description="Polar residues" evidence="1">
    <location>
        <begin position="773"/>
        <end position="784"/>
    </location>
</feature>
<comment type="caution">
    <text evidence="3">The sequence shown here is derived from an EMBL/GenBank/DDBJ whole genome shotgun (WGS) entry which is preliminary data.</text>
</comment>
<dbReference type="EMBL" id="JAUTDP010000019">
    <property type="protein sequence ID" value="KAK3386345.1"/>
    <property type="molecule type" value="Genomic_DNA"/>
</dbReference>
<evidence type="ECO:0000313" key="4">
    <source>
        <dbReference type="Proteomes" id="UP001281003"/>
    </source>
</evidence>
<dbReference type="Pfam" id="PF20253">
    <property type="entry name" value="DUF6604"/>
    <property type="match status" value="1"/>
</dbReference>
<feature type="compositionally biased region" description="Polar residues" evidence="1">
    <location>
        <begin position="265"/>
        <end position="279"/>
    </location>
</feature>
<proteinExistence type="predicted"/>
<evidence type="ECO:0000256" key="1">
    <source>
        <dbReference type="SAM" id="MobiDB-lite"/>
    </source>
</evidence>
<name>A0AAE0NRK5_SORBR</name>
<feature type="domain" description="DUF6604" evidence="2">
    <location>
        <begin position="15"/>
        <end position="355"/>
    </location>
</feature>
<feature type="compositionally biased region" description="Acidic residues" evidence="1">
    <location>
        <begin position="219"/>
        <end position="231"/>
    </location>
</feature>
<evidence type="ECO:0000259" key="2">
    <source>
        <dbReference type="Pfam" id="PF20253"/>
    </source>
</evidence>
<keyword evidence="4" id="KW-1185">Reference proteome</keyword>
<dbReference type="Proteomes" id="UP001281003">
    <property type="component" value="Unassembled WGS sequence"/>
</dbReference>
<sequence>MESKDNRVGRGTWARYKLAQAQFTSWVKQTADKVVSRKQNGTTTTTTTTTTAHANLVETTTPAPVKESRRQKKARAKATVTTPLADPRLETNIESAKSVHWTELELLALKIADNAKPEQIPDAAVNILRDVVNLRKKSFKFFSGAAAKRPEDKKLQESNQTHAHIINVLERILAKFEALTSARRKDTKTEKHDEKNPMGLSDLINMFSHLEVQTPPDADAAEDEQAEEPPSEDDRKSTRSKKSYKRKKSNKKPHKERRSEAKSSPRPSTTGNNDETSWLDTFDWGLPSEDEDDEDDEFDFYMMVYCFFEDFNTIRNYVQERWCDYWYDRSVHLNTLAVITNAAFELFHMLEWDLMKALKFHPELYAYSFMMDMLFIQVGIEHIDYDSYDGLSQEEHDERLWKDEADWLAFPSYCTILRTLKNVPPGKVPMLPPSARKKVVYGAHNMKTWQEFENAISFQMITEGSLLKALKKNMQVPPKLPAEPLLLQDWQESLKRHALTSSLIFSFHLWVDIRHIMEEAVINPFNEMQKTGQRVVDALSSHDPSTVTRDRAFKREYKERIQDTTEFLLEDFTYEDKLFRFRQMGIDEDPEEFFLLKNEPVWAGLLDFRARLVHSEMGHQFAAFTYVLEAASYLYHAARAADPNLPAWPNMERLNETYLDDSIFKSGFLGIKDPITIIHNYQLAIKPPAGWTGPPDLASRSGFAQSVKIRRTLYYRYGFAEEDYYSEISYMEHLAMHRLQLERRRGTPRTLVGSTRESNDLLLEGVKKEEEQSGVNGSADSSSLTTTTPTTGGVYSVAPPKLDEKTEEYLRRKAALSKLSPIEMLQLVDDSVQTLLEGLLQLDYLRLFDEATLFLEEVMDEYGEEMQKRVNYKGNEGQPPARLDKLPTYIGEDLKAAAEAGNSEKEKEIIVNLVEGTREFMTQMRFDRPEEEVAAEEAALEEAALKLAKKYLPSVSV</sequence>
<accession>A0AAE0NRK5</accession>
<dbReference type="AlphaFoldDB" id="A0AAE0NRK5"/>
<organism evidence="3 4">
    <name type="scientific">Sordaria brevicollis</name>
    <dbReference type="NCBI Taxonomy" id="83679"/>
    <lineage>
        <taxon>Eukaryota</taxon>
        <taxon>Fungi</taxon>
        <taxon>Dikarya</taxon>
        <taxon>Ascomycota</taxon>
        <taxon>Pezizomycotina</taxon>
        <taxon>Sordariomycetes</taxon>
        <taxon>Sordariomycetidae</taxon>
        <taxon>Sordariales</taxon>
        <taxon>Sordariaceae</taxon>
        <taxon>Sordaria</taxon>
    </lineage>
</organism>
<dbReference type="InterPro" id="IPR046539">
    <property type="entry name" value="DUF6604"/>
</dbReference>
<feature type="compositionally biased region" description="Basic residues" evidence="1">
    <location>
        <begin position="238"/>
        <end position="256"/>
    </location>
</feature>
<evidence type="ECO:0000313" key="3">
    <source>
        <dbReference type="EMBL" id="KAK3386345.1"/>
    </source>
</evidence>
<feature type="region of interest" description="Disordered" evidence="1">
    <location>
        <begin position="763"/>
        <end position="800"/>
    </location>
</feature>
<dbReference type="PANTHER" id="PTHR38795">
    <property type="entry name" value="DUF6604 DOMAIN-CONTAINING PROTEIN"/>
    <property type="match status" value="1"/>
</dbReference>
<dbReference type="PANTHER" id="PTHR38795:SF1">
    <property type="entry name" value="DUF6604 DOMAIN-CONTAINING PROTEIN"/>
    <property type="match status" value="1"/>
</dbReference>